<evidence type="ECO:0000256" key="2">
    <source>
        <dbReference type="ARBA" id="ARBA00022475"/>
    </source>
</evidence>
<sequence>MFQSVVKIWAHILCRYALLVLLAATALTFYAVGYAKHITVSTRLEALMPQGAPSVITLNRALKKTGSFASIQIAVHSNDPEISKKFVMDAKQRIDQFDWVSSSQYSENIDVLESHKLLLLSMDELLQLEKDVDAAYPDLLAQGISEEIGRDVKVTLRKENMAGDSRAKIDDNWLEQISGEVTGEPQVERWFESADALTKVLVIWPKPGLDSLSDAQRMVNQTMKLVADMDAASYDVALEVGVAGRIANKVAQFESIIGDLKMGLIGSISLISVLIVLSYRSWVALPAIFLPLVVGIIWAMGLTTAVIGSLNLITIFLMLILFGLGIDFGIHNFSRYREERRGGKTIEQAIEVVISSTGAASLIAALTTAAGFFSLLLTDFRAFTEFGFIAGSGVLLIFLSMYSVFPAFVVMLEKLGMWSTAMPGRQFFSKHDFAVANKKKRQMITLGAAGCLLIFAAIFAPRIEFERNFKNLEATQPQSLQLANDLVQRVFPDGHDRAIIVVETYEELYALDAYFKQKIADDTETPTIKKISSLLDFIPNQEDQKKRLAVIKRLEKRANSLRGLTPSKYSSVGRYLSIEDLNIADLPAAIRRTYMGTSSEPGYLLYIYNSVSMNDSAIAKLFYDDAAQVTVGGKTYSSASEGFIFVEMLALMKADAVKAILLVLAATALLVFMFIRSISGSLVVLIPPLLGVMITLGVMGAFGPRLSIMNMVILPSLIGISVDNSIHIFHRYVKAGPNVDIAKIMNSTGRAAVLTTLTTLLGFGGMVTASMGGLRGMGSLAIIGFTSCLVMTWMLLPALLELYGKYKNRKAAA</sequence>
<feature type="transmembrane region" description="Helical" evidence="6">
    <location>
        <begin position="313"/>
        <end position="331"/>
    </location>
</feature>
<feature type="transmembrane region" description="Helical" evidence="6">
    <location>
        <begin position="708"/>
        <end position="730"/>
    </location>
</feature>
<feature type="transmembrane region" description="Helical" evidence="6">
    <location>
        <begin position="287"/>
        <end position="307"/>
    </location>
</feature>
<feature type="transmembrane region" description="Helical" evidence="6">
    <location>
        <begin position="682"/>
        <end position="702"/>
    </location>
</feature>
<dbReference type="InterPro" id="IPR050545">
    <property type="entry name" value="Mycobact_MmpL"/>
</dbReference>
<evidence type="ECO:0000256" key="1">
    <source>
        <dbReference type="ARBA" id="ARBA00004651"/>
    </source>
</evidence>
<keyword evidence="4 6" id="KW-1133">Transmembrane helix</keyword>
<dbReference type="InterPro" id="IPR000731">
    <property type="entry name" value="SSD"/>
</dbReference>
<feature type="transmembrane region" description="Helical" evidence="6">
    <location>
        <begin position="352"/>
        <end position="376"/>
    </location>
</feature>
<organism evidence="8">
    <name type="scientific">hydrothermal vent metagenome</name>
    <dbReference type="NCBI Taxonomy" id="652676"/>
    <lineage>
        <taxon>unclassified sequences</taxon>
        <taxon>metagenomes</taxon>
        <taxon>ecological metagenomes</taxon>
    </lineage>
</organism>
<reference evidence="8" key="1">
    <citation type="submission" date="2018-06" db="EMBL/GenBank/DDBJ databases">
        <authorList>
            <person name="Zhirakovskaya E."/>
        </authorList>
    </citation>
    <scope>NUCLEOTIDE SEQUENCE</scope>
</reference>
<evidence type="ECO:0000259" key="7">
    <source>
        <dbReference type="PROSITE" id="PS50156"/>
    </source>
</evidence>
<keyword evidence="2" id="KW-1003">Cell membrane</keyword>
<dbReference type="PANTHER" id="PTHR33406">
    <property type="entry name" value="MEMBRANE PROTEIN MJ1562-RELATED"/>
    <property type="match status" value="1"/>
</dbReference>
<keyword evidence="5 6" id="KW-0472">Membrane</keyword>
<dbReference type="EMBL" id="UOEE01000049">
    <property type="protein sequence ID" value="VAV87832.1"/>
    <property type="molecule type" value="Genomic_DNA"/>
</dbReference>
<evidence type="ECO:0000256" key="4">
    <source>
        <dbReference type="ARBA" id="ARBA00022989"/>
    </source>
</evidence>
<feature type="transmembrane region" description="Helical" evidence="6">
    <location>
        <begin position="751"/>
        <end position="774"/>
    </location>
</feature>
<dbReference type="GO" id="GO:0005886">
    <property type="term" value="C:plasma membrane"/>
    <property type="evidence" value="ECO:0007669"/>
    <property type="project" value="UniProtKB-SubCell"/>
</dbReference>
<comment type="subcellular location">
    <subcellularLocation>
        <location evidence="1">Cell membrane</location>
        <topology evidence="1">Multi-pass membrane protein</topology>
    </subcellularLocation>
</comment>
<evidence type="ECO:0000256" key="6">
    <source>
        <dbReference type="SAM" id="Phobius"/>
    </source>
</evidence>
<gene>
    <name evidence="8" type="ORF">MNBD_ALPHA06-1179</name>
</gene>
<evidence type="ECO:0000256" key="3">
    <source>
        <dbReference type="ARBA" id="ARBA00022692"/>
    </source>
</evidence>
<feature type="transmembrane region" description="Helical" evidence="6">
    <location>
        <begin position="388"/>
        <end position="412"/>
    </location>
</feature>
<feature type="domain" description="SSD" evidence="7">
    <location>
        <begin position="294"/>
        <end position="411"/>
    </location>
</feature>
<dbReference type="InterPro" id="IPR053958">
    <property type="entry name" value="HMGCR/SNAP/NPC1-like_SSD"/>
</dbReference>
<proteinExistence type="predicted"/>
<dbReference type="PANTHER" id="PTHR33406:SF13">
    <property type="entry name" value="MEMBRANE PROTEIN YDFJ"/>
    <property type="match status" value="1"/>
</dbReference>
<evidence type="ECO:0000256" key="5">
    <source>
        <dbReference type="ARBA" id="ARBA00023136"/>
    </source>
</evidence>
<dbReference type="PROSITE" id="PS50156">
    <property type="entry name" value="SSD"/>
    <property type="match status" value="2"/>
</dbReference>
<feature type="transmembrane region" description="Helical" evidence="6">
    <location>
        <begin position="262"/>
        <end position="280"/>
    </location>
</feature>
<dbReference type="InterPro" id="IPR004869">
    <property type="entry name" value="MMPL_dom"/>
</dbReference>
<dbReference type="Gene3D" id="1.20.1640.10">
    <property type="entry name" value="Multidrug efflux transporter AcrB transmembrane domain"/>
    <property type="match status" value="2"/>
</dbReference>
<feature type="transmembrane region" description="Helical" evidence="6">
    <location>
        <begin position="656"/>
        <end position="675"/>
    </location>
</feature>
<evidence type="ECO:0000313" key="8">
    <source>
        <dbReference type="EMBL" id="VAV87832.1"/>
    </source>
</evidence>
<feature type="transmembrane region" description="Helical" evidence="6">
    <location>
        <begin position="780"/>
        <end position="800"/>
    </location>
</feature>
<dbReference type="AlphaFoldDB" id="A0A3B0R5N9"/>
<name>A0A3B0R5N9_9ZZZZ</name>
<feature type="transmembrane region" description="Helical" evidence="6">
    <location>
        <begin position="12"/>
        <end position="33"/>
    </location>
</feature>
<dbReference type="Pfam" id="PF12349">
    <property type="entry name" value="Sterol-sensing"/>
    <property type="match status" value="1"/>
</dbReference>
<feature type="domain" description="SSD" evidence="7">
    <location>
        <begin position="681"/>
        <end position="802"/>
    </location>
</feature>
<dbReference type="Pfam" id="PF03176">
    <property type="entry name" value="MMPL"/>
    <property type="match status" value="1"/>
</dbReference>
<feature type="transmembrane region" description="Helical" evidence="6">
    <location>
        <begin position="443"/>
        <end position="460"/>
    </location>
</feature>
<protein>
    <recommendedName>
        <fullName evidence="7">SSD domain-containing protein</fullName>
    </recommendedName>
</protein>
<accession>A0A3B0R5N9</accession>
<keyword evidence="3 6" id="KW-0812">Transmembrane</keyword>
<dbReference type="SUPFAM" id="SSF82866">
    <property type="entry name" value="Multidrug efflux transporter AcrB transmembrane domain"/>
    <property type="match status" value="2"/>
</dbReference>